<protein>
    <submittedName>
        <fullName evidence="7">MBL fold metallo-hydrolase</fullName>
    </submittedName>
</protein>
<dbReference type="EMBL" id="CP053564">
    <property type="protein sequence ID" value="QJY50062.1"/>
    <property type="molecule type" value="Genomic_DNA"/>
</dbReference>
<dbReference type="InterPro" id="IPR036866">
    <property type="entry name" value="RibonucZ/Hydroxyglut_hydro"/>
</dbReference>
<dbReference type="InterPro" id="IPR001279">
    <property type="entry name" value="Metallo-B-lactamas"/>
</dbReference>
<dbReference type="RefSeq" id="WP_172167130.1">
    <property type="nucleotide sequence ID" value="NZ_CP053564.1"/>
</dbReference>
<dbReference type="SMART" id="SM00849">
    <property type="entry name" value="Lactamase_B"/>
    <property type="match status" value="1"/>
</dbReference>
<evidence type="ECO:0000313" key="8">
    <source>
        <dbReference type="Proteomes" id="UP000505377"/>
    </source>
</evidence>
<feature type="compositionally biased region" description="Basic and acidic residues" evidence="5">
    <location>
        <begin position="17"/>
        <end position="29"/>
    </location>
</feature>
<name>A0A6M6JU28_9PSEU</name>
<feature type="compositionally biased region" description="Polar residues" evidence="5">
    <location>
        <begin position="1"/>
        <end position="12"/>
    </location>
</feature>
<dbReference type="SUPFAM" id="SSF56281">
    <property type="entry name" value="Metallo-hydrolase/oxidoreductase"/>
    <property type="match status" value="1"/>
</dbReference>
<dbReference type="Pfam" id="PF00753">
    <property type="entry name" value="Lactamase_B"/>
    <property type="match status" value="1"/>
</dbReference>
<organism evidence="7 8">
    <name type="scientific">Pseudonocardia broussonetiae</name>
    <dbReference type="NCBI Taxonomy" id="2736640"/>
    <lineage>
        <taxon>Bacteria</taxon>
        <taxon>Bacillati</taxon>
        <taxon>Actinomycetota</taxon>
        <taxon>Actinomycetes</taxon>
        <taxon>Pseudonocardiales</taxon>
        <taxon>Pseudonocardiaceae</taxon>
        <taxon>Pseudonocardia</taxon>
    </lineage>
</organism>
<dbReference type="KEGG" id="pbro:HOP40_33440"/>
<dbReference type="GO" id="GO:0046872">
    <property type="term" value="F:metal ion binding"/>
    <property type="evidence" value="ECO:0007669"/>
    <property type="project" value="UniProtKB-KW"/>
</dbReference>
<evidence type="ECO:0000256" key="1">
    <source>
        <dbReference type="ARBA" id="ARBA00007749"/>
    </source>
</evidence>
<sequence>MAFCPTVSSYSNGPKPIGERRPHVGRSEEEGVTPALRGLGPPVARTRGDPGTTRVGSWPRPRSTAPDTSRTVSARAPRFARPARRQGARLPGFAVAQAALHHGGTAATDHEWRMTMPAQPAPLESIDIGDIKVTYLPDGDATLSATTVFPASNDALWEAHRELFDADGRLLLTLGGFLIETGDQKVIVDLGFGDLTVPFDAVDGVFRGGKLLSSLRQAGVQPADVDVVFYTHMHLDHVGWTAQNGTLTFPNARHVVGDGEFEFWQGVSDPDLAGVGPNPDAVLAPLLNRIESVSDGATVAPGVNVLASPGHTPGHCSAVVSSGQSRAIILGDVMHCPLQLSDGDLRIIFDVDPDTAARTRDHIAAELEADSATIGADGHFPGSAFGRVVQANGRRWVGLADTVAR</sequence>
<evidence type="ECO:0000256" key="2">
    <source>
        <dbReference type="ARBA" id="ARBA00022723"/>
    </source>
</evidence>
<keyword evidence="3 7" id="KW-0378">Hydrolase</keyword>
<accession>A0A6M6JU28</accession>
<feature type="region of interest" description="Disordered" evidence="5">
    <location>
        <begin position="1"/>
        <end position="87"/>
    </location>
</feature>
<dbReference type="InterPro" id="IPR051013">
    <property type="entry name" value="MBL_superfamily_lactonases"/>
</dbReference>
<keyword evidence="8" id="KW-1185">Reference proteome</keyword>
<dbReference type="Gene3D" id="3.60.15.10">
    <property type="entry name" value="Ribonuclease Z/Hydroxyacylglutathione hydrolase-like"/>
    <property type="match status" value="1"/>
</dbReference>
<reference evidence="7 8" key="1">
    <citation type="submission" date="2020-05" db="EMBL/GenBank/DDBJ databases">
        <authorList>
            <person name="Mo P."/>
        </authorList>
    </citation>
    <scope>NUCLEOTIDE SEQUENCE [LARGE SCALE GENOMIC DNA]</scope>
    <source>
        <strain evidence="7 8">Gen01</strain>
    </source>
</reference>
<evidence type="ECO:0000256" key="3">
    <source>
        <dbReference type="ARBA" id="ARBA00022801"/>
    </source>
</evidence>
<evidence type="ECO:0000313" key="7">
    <source>
        <dbReference type="EMBL" id="QJY50062.1"/>
    </source>
</evidence>
<dbReference type="PANTHER" id="PTHR42978:SF6">
    <property type="entry name" value="QUORUM-QUENCHING LACTONASE YTNP-RELATED"/>
    <property type="match status" value="1"/>
</dbReference>
<dbReference type="GO" id="GO:0016787">
    <property type="term" value="F:hydrolase activity"/>
    <property type="evidence" value="ECO:0007669"/>
    <property type="project" value="UniProtKB-KW"/>
</dbReference>
<dbReference type="Proteomes" id="UP000505377">
    <property type="component" value="Chromosome"/>
</dbReference>
<dbReference type="AlphaFoldDB" id="A0A6M6JU28"/>
<evidence type="ECO:0000256" key="4">
    <source>
        <dbReference type="ARBA" id="ARBA00022833"/>
    </source>
</evidence>
<keyword evidence="4" id="KW-0862">Zinc</keyword>
<gene>
    <name evidence="7" type="ORF">HOP40_33440</name>
</gene>
<feature type="domain" description="Metallo-beta-lactamase" evidence="6">
    <location>
        <begin position="173"/>
        <end position="379"/>
    </location>
</feature>
<evidence type="ECO:0000259" key="6">
    <source>
        <dbReference type="SMART" id="SM00849"/>
    </source>
</evidence>
<evidence type="ECO:0000256" key="5">
    <source>
        <dbReference type="SAM" id="MobiDB-lite"/>
    </source>
</evidence>
<dbReference type="PANTHER" id="PTHR42978">
    <property type="entry name" value="QUORUM-QUENCHING LACTONASE YTNP-RELATED-RELATED"/>
    <property type="match status" value="1"/>
</dbReference>
<dbReference type="CDD" id="cd07720">
    <property type="entry name" value="OPHC2-like_MBL-fold"/>
    <property type="match status" value="1"/>
</dbReference>
<comment type="similarity">
    <text evidence="1">Belongs to the metallo-beta-lactamase superfamily.</text>
</comment>
<keyword evidence="2" id="KW-0479">Metal-binding</keyword>
<proteinExistence type="inferred from homology"/>